<organism evidence="1 2">
    <name type="scientific">Terfezia boudieri ATCC MYA-4762</name>
    <dbReference type="NCBI Taxonomy" id="1051890"/>
    <lineage>
        <taxon>Eukaryota</taxon>
        <taxon>Fungi</taxon>
        <taxon>Dikarya</taxon>
        <taxon>Ascomycota</taxon>
        <taxon>Pezizomycotina</taxon>
        <taxon>Pezizomycetes</taxon>
        <taxon>Pezizales</taxon>
        <taxon>Pezizaceae</taxon>
        <taxon>Terfezia</taxon>
    </lineage>
</organism>
<evidence type="ECO:0000313" key="2">
    <source>
        <dbReference type="Proteomes" id="UP000267821"/>
    </source>
</evidence>
<reference evidence="1 2" key="1">
    <citation type="journal article" date="2018" name="Nat. Ecol. Evol.">
        <title>Pezizomycetes genomes reveal the molecular basis of ectomycorrhizal truffle lifestyle.</title>
        <authorList>
            <person name="Murat C."/>
            <person name="Payen T."/>
            <person name="Noel B."/>
            <person name="Kuo A."/>
            <person name="Morin E."/>
            <person name="Chen J."/>
            <person name="Kohler A."/>
            <person name="Krizsan K."/>
            <person name="Balestrini R."/>
            <person name="Da Silva C."/>
            <person name="Montanini B."/>
            <person name="Hainaut M."/>
            <person name="Levati E."/>
            <person name="Barry K.W."/>
            <person name="Belfiori B."/>
            <person name="Cichocki N."/>
            <person name="Clum A."/>
            <person name="Dockter R.B."/>
            <person name="Fauchery L."/>
            <person name="Guy J."/>
            <person name="Iotti M."/>
            <person name="Le Tacon F."/>
            <person name="Lindquist E.A."/>
            <person name="Lipzen A."/>
            <person name="Malagnac F."/>
            <person name="Mello A."/>
            <person name="Molinier V."/>
            <person name="Miyauchi S."/>
            <person name="Poulain J."/>
            <person name="Riccioni C."/>
            <person name="Rubini A."/>
            <person name="Sitrit Y."/>
            <person name="Splivallo R."/>
            <person name="Traeger S."/>
            <person name="Wang M."/>
            <person name="Zifcakova L."/>
            <person name="Wipf D."/>
            <person name="Zambonelli A."/>
            <person name="Paolocci F."/>
            <person name="Nowrousian M."/>
            <person name="Ottonello S."/>
            <person name="Baldrian P."/>
            <person name="Spatafora J.W."/>
            <person name="Henrissat B."/>
            <person name="Nagy L.G."/>
            <person name="Aury J.M."/>
            <person name="Wincker P."/>
            <person name="Grigoriev I.V."/>
            <person name="Bonfante P."/>
            <person name="Martin F.M."/>
        </authorList>
    </citation>
    <scope>NUCLEOTIDE SEQUENCE [LARGE SCALE GENOMIC DNA]</scope>
    <source>
        <strain evidence="1 2">ATCC MYA-4762</strain>
    </source>
</reference>
<dbReference type="OrthoDB" id="10395351at2759"/>
<protein>
    <submittedName>
        <fullName evidence="1">Uncharacterized protein</fullName>
    </submittedName>
</protein>
<name>A0A3N4LY45_9PEZI</name>
<dbReference type="InParanoid" id="A0A3N4LY45"/>
<dbReference type="EMBL" id="ML121530">
    <property type="protein sequence ID" value="RPB27813.1"/>
    <property type="molecule type" value="Genomic_DNA"/>
</dbReference>
<sequence length="377" mass="40978">MGPASSLRGLPAATKFSASGRDIAQTAFSIYADQETQNLCNDERCVEIGSDGAPYADTSSSGSEFEIKPDILEAEIDTEAMLKRLAVRNPALANLLSSGSKTGRQPQRRNGFVQDITGRMKKITEGSKYSWPEEKMPLKVNLVNRLTRKAKRTMEDEEGRRVPGFFHSVSFEEKWDVSGERDNIDMQSVKQLRGHCFGKRTTESVGNLEDGPMGKSGDSTDEVLDTIIARMSSPELPPTLRTANGIPASPRLTTPALSINTSQASSIQGDPSPILASSISNCSKLFHLPDDNLVELGEQIPKDYPLLKRVDTHTEEVVGADGSGVFVCQLMNLSKPLHGGAALKKGECKAQITEWNDTLLDGSEARGAARILHSLKF</sequence>
<gene>
    <name evidence="1" type="ORF">L211DRAFT_833798</name>
</gene>
<evidence type="ECO:0000313" key="1">
    <source>
        <dbReference type="EMBL" id="RPB27813.1"/>
    </source>
</evidence>
<dbReference type="AlphaFoldDB" id="A0A3N4LY45"/>
<accession>A0A3N4LY45</accession>
<keyword evidence="2" id="KW-1185">Reference proteome</keyword>
<dbReference type="Proteomes" id="UP000267821">
    <property type="component" value="Unassembled WGS sequence"/>
</dbReference>
<proteinExistence type="predicted"/>